<gene>
    <name evidence="2" type="ORF">GCM10023333_42270</name>
</gene>
<feature type="compositionally biased region" description="Polar residues" evidence="1">
    <location>
        <begin position="206"/>
        <end position="218"/>
    </location>
</feature>
<organism evidence="2 3">
    <name type="scientific">Ferrimonas pelagia</name>
    <dbReference type="NCBI Taxonomy" id="1177826"/>
    <lineage>
        <taxon>Bacteria</taxon>
        <taxon>Pseudomonadati</taxon>
        <taxon>Pseudomonadota</taxon>
        <taxon>Gammaproteobacteria</taxon>
        <taxon>Alteromonadales</taxon>
        <taxon>Ferrimonadaceae</taxon>
        <taxon>Ferrimonas</taxon>
    </lineage>
</organism>
<evidence type="ECO:0000313" key="3">
    <source>
        <dbReference type="Proteomes" id="UP001499988"/>
    </source>
</evidence>
<accession>A0ABP9FHP8</accession>
<protein>
    <submittedName>
        <fullName evidence="2">Uncharacterized protein</fullName>
    </submittedName>
</protein>
<proteinExistence type="predicted"/>
<evidence type="ECO:0000256" key="1">
    <source>
        <dbReference type="SAM" id="MobiDB-lite"/>
    </source>
</evidence>
<evidence type="ECO:0000313" key="2">
    <source>
        <dbReference type="EMBL" id="GAA4903554.1"/>
    </source>
</evidence>
<name>A0ABP9FHP8_9GAMM</name>
<keyword evidence="3" id="KW-1185">Reference proteome</keyword>
<dbReference type="EMBL" id="BAABJZ010000107">
    <property type="protein sequence ID" value="GAA4903554.1"/>
    <property type="molecule type" value="Genomic_DNA"/>
</dbReference>
<dbReference type="RefSeq" id="WP_345337516.1">
    <property type="nucleotide sequence ID" value="NZ_BAABJZ010000107.1"/>
</dbReference>
<reference evidence="3" key="1">
    <citation type="journal article" date="2019" name="Int. J. Syst. Evol. Microbiol.">
        <title>The Global Catalogue of Microorganisms (GCM) 10K type strain sequencing project: providing services to taxonomists for standard genome sequencing and annotation.</title>
        <authorList>
            <consortium name="The Broad Institute Genomics Platform"/>
            <consortium name="The Broad Institute Genome Sequencing Center for Infectious Disease"/>
            <person name="Wu L."/>
            <person name="Ma J."/>
        </authorList>
    </citation>
    <scope>NUCLEOTIDE SEQUENCE [LARGE SCALE GENOMIC DNA]</scope>
    <source>
        <strain evidence="3">JCM 18401</strain>
    </source>
</reference>
<dbReference type="Proteomes" id="UP001499988">
    <property type="component" value="Unassembled WGS sequence"/>
</dbReference>
<feature type="region of interest" description="Disordered" evidence="1">
    <location>
        <begin position="196"/>
        <end position="218"/>
    </location>
</feature>
<sequence length="218" mass="24291">MILCIQLEKITEYLKTLAPLIDRYKAGDYGFTVKAIDWLEATEKLMSELRLPEGAELSALRAQILKAGDLAQDDEGKRSRSAIRRACSAAAADALQRAEQILRHRQGAAEDKLQHFEDKLCEAVTAAVLVDAVPTPPTTPRTLWLQQAWTALSQHQSIRPTTVYLATSLFSADRMFLLDRVMNRLFEKELSVHQSAAPTSPDLVSRSAQNKLPPSNKH</sequence>
<comment type="caution">
    <text evidence="2">The sequence shown here is derived from an EMBL/GenBank/DDBJ whole genome shotgun (WGS) entry which is preliminary data.</text>
</comment>